<accession>A0A7J4KTC6</accession>
<gene>
    <name evidence="1" type="ORF">HA227_03240</name>
</gene>
<comment type="caution">
    <text evidence="1">The sequence shown here is derived from an EMBL/GenBank/DDBJ whole genome shotgun (WGS) entry which is preliminary data.</text>
</comment>
<organism evidence="1 2">
    <name type="scientific">Candidatus Iainarchaeum sp</name>
    <dbReference type="NCBI Taxonomy" id="3101447"/>
    <lineage>
        <taxon>Archaea</taxon>
        <taxon>Candidatus Iainarchaeota</taxon>
        <taxon>Candidatus Iainarchaeia</taxon>
        <taxon>Candidatus Iainarchaeales</taxon>
        <taxon>Candidatus Iainarchaeaceae</taxon>
        <taxon>Candidatus Iainarchaeum</taxon>
    </lineage>
</organism>
<name>A0A7J4KTC6_9ARCH</name>
<protein>
    <submittedName>
        <fullName evidence="1">50S ribosomal protein L14e</fullName>
    </submittedName>
</protein>
<dbReference type="SUPFAM" id="SSF50104">
    <property type="entry name" value="Translation proteins SH3-like domain"/>
    <property type="match status" value="1"/>
</dbReference>
<keyword evidence="1" id="KW-0689">Ribosomal protein</keyword>
<proteinExistence type="predicted"/>
<sequence length="76" mass="8291">MALIEIGRVCGKRAGKNAGEKVIVVDFGEKGMPIIEGERVKRKKCNPSHLFPTAFKAELKKGAAREEVIKALKEGI</sequence>
<dbReference type="InterPro" id="IPR008991">
    <property type="entry name" value="Translation_prot_SH3-like_sf"/>
</dbReference>
<dbReference type="Gene3D" id="2.30.30.30">
    <property type="match status" value="1"/>
</dbReference>
<dbReference type="GO" id="GO:0005840">
    <property type="term" value="C:ribosome"/>
    <property type="evidence" value="ECO:0007669"/>
    <property type="project" value="UniProtKB-KW"/>
</dbReference>
<dbReference type="InterPro" id="IPR014722">
    <property type="entry name" value="Rib_uL2_dom2"/>
</dbReference>
<reference evidence="2" key="1">
    <citation type="journal article" date="2020" name="bioRxiv">
        <title>A rank-normalized archaeal taxonomy based on genome phylogeny resolves widespread incomplete and uneven classifications.</title>
        <authorList>
            <person name="Rinke C."/>
            <person name="Chuvochina M."/>
            <person name="Mussig A.J."/>
            <person name="Chaumeil P.-A."/>
            <person name="Waite D.W."/>
            <person name="Whitman W.B."/>
            <person name="Parks D.H."/>
            <person name="Hugenholtz P."/>
        </authorList>
    </citation>
    <scope>NUCLEOTIDE SEQUENCE [LARGE SCALE GENOMIC DNA]</scope>
</reference>
<evidence type="ECO:0000313" key="1">
    <source>
        <dbReference type="EMBL" id="HIH33243.1"/>
    </source>
</evidence>
<dbReference type="Proteomes" id="UP000527315">
    <property type="component" value="Unassembled WGS sequence"/>
</dbReference>
<dbReference type="EMBL" id="DUFJ01000070">
    <property type="protein sequence ID" value="HIH33243.1"/>
    <property type="molecule type" value="Genomic_DNA"/>
</dbReference>
<keyword evidence="1" id="KW-0687">Ribonucleoprotein</keyword>
<evidence type="ECO:0000313" key="2">
    <source>
        <dbReference type="Proteomes" id="UP000527315"/>
    </source>
</evidence>
<dbReference type="AlphaFoldDB" id="A0A7J4KTC6"/>